<organism evidence="1">
    <name type="scientific">Rhizophora mucronata</name>
    <name type="common">Asiatic mangrove</name>
    <dbReference type="NCBI Taxonomy" id="61149"/>
    <lineage>
        <taxon>Eukaryota</taxon>
        <taxon>Viridiplantae</taxon>
        <taxon>Streptophyta</taxon>
        <taxon>Embryophyta</taxon>
        <taxon>Tracheophyta</taxon>
        <taxon>Spermatophyta</taxon>
        <taxon>Magnoliopsida</taxon>
        <taxon>eudicotyledons</taxon>
        <taxon>Gunneridae</taxon>
        <taxon>Pentapetalae</taxon>
        <taxon>rosids</taxon>
        <taxon>fabids</taxon>
        <taxon>Malpighiales</taxon>
        <taxon>Rhizophoraceae</taxon>
        <taxon>Rhizophora</taxon>
    </lineage>
</organism>
<evidence type="ECO:0000313" key="1">
    <source>
        <dbReference type="EMBL" id="MBX69753.1"/>
    </source>
</evidence>
<protein>
    <submittedName>
        <fullName evidence="1">Uncharacterized protein</fullName>
    </submittedName>
</protein>
<reference evidence="1" key="1">
    <citation type="submission" date="2018-02" db="EMBL/GenBank/DDBJ databases">
        <title>Rhizophora mucronata_Transcriptome.</title>
        <authorList>
            <person name="Meera S.P."/>
            <person name="Sreeshan A."/>
            <person name="Augustine A."/>
        </authorList>
    </citation>
    <scope>NUCLEOTIDE SEQUENCE</scope>
    <source>
        <tissue evidence="1">Leaf</tissue>
    </source>
</reference>
<sequence length="48" mass="5779">MIEERAEFFSATFIVFFSPNFSYLTNVRFVHWNALLLQTLSRYCLKVK</sequence>
<dbReference type="EMBL" id="GGEC01089269">
    <property type="protein sequence ID" value="MBX69753.1"/>
    <property type="molecule type" value="Transcribed_RNA"/>
</dbReference>
<dbReference type="AlphaFoldDB" id="A0A2P2QRZ8"/>
<accession>A0A2P2QRZ8</accession>
<name>A0A2P2QRZ8_RHIMU</name>
<proteinExistence type="predicted"/>